<organism evidence="1 2">
    <name type="scientific">Melipona quadrifasciata</name>
    <dbReference type="NCBI Taxonomy" id="166423"/>
    <lineage>
        <taxon>Eukaryota</taxon>
        <taxon>Metazoa</taxon>
        <taxon>Ecdysozoa</taxon>
        <taxon>Arthropoda</taxon>
        <taxon>Hexapoda</taxon>
        <taxon>Insecta</taxon>
        <taxon>Pterygota</taxon>
        <taxon>Neoptera</taxon>
        <taxon>Endopterygota</taxon>
        <taxon>Hymenoptera</taxon>
        <taxon>Apocrita</taxon>
        <taxon>Aculeata</taxon>
        <taxon>Apoidea</taxon>
        <taxon>Anthophila</taxon>
        <taxon>Apidae</taxon>
        <taxon>Melipona</taxon>
    </lineage>
</organism>
<proteinExistence type="predicted"/>
<evidence type="ECO:0000313" key="2">
    <source>
        <dbReference type="Proteomes" id="UP000053105"/>
    </source>
</evidence>
<evidence type="ECO:0000313" key="1">
    <source>
        <dbReference type="EMBL" id="KOX77263.1"/>
    </source>
</evidence>
<accession>A0A0M9A727</accession>
<reference evidence="1 2" key="1">
    <citation type="submission" date="2015-07" db="EMBL/GenBank/DDBJ databases">
        <title>The genome of Melipona quadrifasciata.</title>
        <authorList>
            <person name="Pan H."/>
            <person name="Kapheim K."/>
        </authorList>
    </citation>
    <scope>NUCLEOTIDE SEQUENCE [LARGE SCALE GENOMIC DNA]</scope>
    <source>
        <strain evidence="1">0111107301</strain>
        <tissue evidence="1">Whole body</tissue>
    </source>
</reference>
<gene>
    <name evidence="1" type="ORF">WN51_10869</name>
</gene>
<dbReference type="EMBL" id="KQ435733">
    <property type="protein sequence ID" value="KOX77263.1"/>
    <property type="molecule type" value="Genomic_DNA"/>
</dbReference>
<sequence length="397" mass="44506">MEAFASNFQAFKLQRSLNMTEIGINTSPFKECIRITISNVSECLLLQEEQTWIELRGLQLPPMDANTTESSCTTTCIPPAAAVAGAGAGGGVGAGGGPYCNLSYTISNAVCFELSFKFRVSTRRYHKEVFGSSRDVEQSLRETKKPFLANVSIGSDAPRSRENRKHPPGCFGRRATIAQLTIEKRTRSRGAQPRLNAVRLSAKKESDEDYDQARSVSTKLILIMTCRESLVDVTRLQGILWRILLHCYCGLNVTLLCIADPGMLFDNPRLFLKFDVTRSGMYVRLQKSLNWFDNTLNTLLLIVEDCVVFARLQVYLRSVGPIFTVVTVPQSLTPSHGSSVDAMLKLTKERGKIRQEIINLMRLQLFEESVFFYDLTLEVWKNLAILNCLILKFSFGT</sequence>
<protein>
    <submittedName>
        <fullName evidence="1">Uncharacterized protein</fullName>
    </submittedName>
</protein>
<dbReference type="Proteomes" id="UP000053105">
    <property type="component" value="Unassembled WGS sequence"/>
</dbReference>
<name>A0A0M9A727_9HYME</name>
<keyword evidence="2" id="KW-1185">Reference proteome</keyword>
<dbReference type="AlphaFoldDB" id="A0A0M9A727"/>